<evidence type="ECO:0000313" key="3">
    <source>
        <dbReference type="Proteomes" id="UP001251528"/>
    </source>
</evidence>
<dbReference type="Proteomes" id="UP001251528">
    <property type="component" value="Unassembled WGS sequence"/>
</dbReference>
<feature type="compositionally biased region" description="Basic and acidic residues" evidence="1">
    <location>
        <begin position="460"/>
        <end position="474"/>
    </location>
</feature>
<proteinExistence type="predicted"/>
<feature type="compositionally biased region" description="Basic and acidic residues" evidence="1">
    <location>
        <begin position="194"/>
        <end position="237"/>
    </location>
</feature>
<dbReference type="AlphaFoldDB" id="A0AAJ0CEK9"/>
<protein>
    <recommendedName>
        <fullName evidence="4">Pal1 cell morphology protein</fullName>
    </recommendedName>
</protein>
<sequence>MSGPGSFQQGQLPSPGLSVNLSSNNPFRNRAASPASLDAAFASPTTSPFDDTTTRQRPVSRNPFLDNPEQPLKSPSPGFASNRSEHKSLSAEDIFDSLTLDDKMPNDRLPPALTAQRRPSDQPSAPRVGNPQLSNNIHRPTRSQEEALRAKKPPPGTRPEASRSPQRKPPPQNRPRRNSDSSVMDFNALPITPEEMKMIEAKRLRDRQREKVARESREPREGRDNDKGKDKERDGKSRSKSGRPSRRMDIIDQLDATSIYGTGLFHHDGPFDALNPHRNRNTSRRAPMQAFPKDSLNNSLGGAGPLNRNPDHAQFMGNGTDEAFRDYAGSSNKNKNGYTYPAGGSSAEPAIFDPISRGTVVHGDESYGLGTSTFLEGAPAARAAIVRRQAEQQQEISEGGLQRKKSLAQRIRHINKGPREFAPSGRMTNPDGVVGKRSPDAAPLGSSFGSEPNPFFSEFSKGEESITLRPRDTTRSPVSPPSIPRRMSGSALERRATTDAATSVEDAVPAKSSGLLGRMKSLKGGRRPKNSDTEARPAAPGMAM</sequence>
<feature type="region of interest" description="Disordered" evidence="1">
    <location>
        <begin position="300"/>
        <end position="344"/>
    </location>
</feature>
<dbReference type="PANTHER" id="PTHR28307:SF2">
    <property type="entry name" value="PROTEIN PAL1"/>
    <property type="match status" value="1"/>
</dbReference>
<evidence type="ECO:0000313" key="2">
    <source>
        <dbReference type="EMBL" id="KAK2590227.1"/>
    </source>
</evidence>
<organism evidence="2 3">
    <name type="scientific">Conoideocrella luteorostrata</name>
    <dbReference type="NCBI Taxonomy" id="1105319"/>
    <lineage>
        <taxon>Eukaryota</taxon>
        <taxon>Fungi</taxon>
        <taxon>Dikarya</taxon>
        <taxon>Ascomycota</taxon>
        <taxon>Pezizomycotina</taxon>
        <taxon>Sordariomycetes</taxon>
        <taxon>Hypocreomycetidae</taxon>
        <taxon>Hypocreales</taxon>
        <taxon>Clavicipitaceae</taxon>
        <taxon>Conoideocrella</taxon>
    </lineage>
</organism>
<dbReference type="PANTHER" id="PTHR28307">
    <property type="entry name" value="PROTEIN PAL1"/>
    <property type="match status" value="1"/>
</dbReference>
<name>A0AAJ0CEK9_9HYPO</name>
<evidence type="ECO:0008006" key="4">
    <source>
        <dbReference type="Google" id="ProtNLM"/>
    </source>
</evidence>
<feature type="region of interest" description="Disordered" evidence="1">
    <location>
        <begin position="1"/>
        <end position="252"/>
    </location>
</feature>
<feature type="region of interest" description="Disordered" evidence="1">
    <location>
        <begin position="412"/>
        <end position="544"/>
    </location>
</feature>
<gene>
    <name evidence="2" type="ORF">QQS21_012088</name>
</gene>
<keyword evidence="3" id="KW-1185">Reference proteome</keyword>
<reference evidence="2" key="1">
    <citation type="submission" date="2023-06" db="EMBL/GenBank/DDBJ databases">
        <title>Conoideocrella luteorostrata (Hypocreales: Clavicipitaceae), a potential biocontrol fungus for elongate hemlock scale in United States Christmas tree production areas.</title>
        <authorList>
            <person name="Barrett H."/>
            <person name="Lovett B."/>
            <person name="Macias A.M."/>
            <person name="Stajich J.E."/>
            <person name="Kasson M.T."/>
        </authorList>
    </citation>
    <scope>NUCLEOTIDE SEQUENCE</scope>
    <source>
        <strain evidence="2">ARSEF 14590</strain>
    </source>
</reference>
<dbReference type="GO" id="GO:0005737">
    <property type="term" value="C:cytoplasm"/>
    <property type="evidence" value="ECO:0007669"/>
    <property type="project" value="TreeGrafter"/>
</dbReference>
<accession>A0AAJ0CEK9</accession>
<dbReference type="EMBL" id="JASWJB010000466">
    <property type="protein sequence ID" value="KAK2590227.1"/>
    <property type="molecule type" value="Genomic_DNA"/>
</dbReference>
<evidence type="ECO:0000256" key="1">
    <source>
        <dbReference type="SAM" id="MobiDB-lite"/>
    </source>
</evidence>
<feature type="compositionally biased region" description="Polar residues" evidence="1">
    <location>
        <begin position="1"/>
        <end position="27"/>
    </location>
</feature>
<feature type="compositionally biased region" description="Low complexity" evidence="1">
    <location>
        <begin position="31"/>
        <end position="51"/>
    </location>
</feature>
<dbReference type="InterPro" id="IPR013226">
    <property type="entry name" value="Pal1"/>
</dbReference>
<dbReference type="Pfam" id="PF08316">
    <property type="entry name" value="Pal1"/>
    <property type="match status" value="1"/>
</dbReference>
<comment type="caution">
    <text evidence="2">The sequence shown here is derived from an EMBL/GenBank/DDBJ whole genome shotgun (WGS) entry which is preliminary data.</text>
</comment>